<keyword evidence="3" id="KW-1185">Reference proteome</keyword>
<keyword evidence="1" id="KW-0732">Signal</keyword>
<sequence>MRRACSWVVFVFGLLVVSVISRRYTYCSEGCCPEEYCAFKLICYPKIRCTYGCPDGECLQELCMPMRPCTRDSECSIAQVCTRNYNLGYDTCQYNLEIGKSVCVDTKGRSLRIPIS</sequence>
<name>A0A9D4RCT7_DREPO</name>
<evidence type="ECO:0000313" key="3">
    <source>
        <dbReference type="Proteomes" id="UP000828390"/>
    </source>
</evidence>
<protein>
    <submittedName>
        <fullName evidence="2">Uncharacterized protein</fullName>
    </submittedName>
</protein>
<feature type="signal peptide" evidence="1">
    <location>
        <begin position="1"/>
        <end position="21"/>
    </location>
</feature>
<dbReference type="Proteomes" id="UP000828390">
    <property type="component" value="Unassembled WGS sequence"/>
</dbReference>
<dbReference type="EMBL" id="JAIWYP010000002">
    <property type="protein sequence ID" value="KAH3861962.1"/>
    <property type="molecule type" value="Genomic_DNA"/>
</dbReference>
<dbReference type="AlphaFoldDB" id="A0A9D4RCT7"/>
<evidence type="ECO:0000256" key="1">
    <source>
        <dbReference type="SAM" id="SignalP"/>
    </source>
</evidence>
<comment type="caution">
    <text evidence="2">The sequence shown here is derived from an EMBL/GenBank/DDBJ whole genome shotgun (WGS) entry which is preliminary data.</text>
</comment>
<reference evidence="2" key="2">
    <citation type="submission" date="2020-11" db="EMBL/GenBank/DDBJ databases">
        <authorList>
            <person name="McCartney M.A."/>
            <person name="Auch B."/>
            <person name="Kono T."/>
            <person name="Mallez S."/>
            <person name="Becker A."/>
            <person name="Gohl D.M."/>
            <person name="Silverstein K.A.T."/>
            <person name="Koren S."/>
            <person name="Bechman K.B."/>
            <person name="Herman A."/>
            <person name="Abrahante J.E."/>
            <person name="Garbe J."/>
        </authorList>
    </citation>
    <scope>NUCLEOTIDE SEQUENCE</scope>
    <source>
        <strain evidence="2">Duluth1</strain>
        <tissue evidence="2">Whole animal</tissue>
    </source>
</reference>
<organism evidence="2 3">
    <name type="scientific">Dreissena polymorpha</name>
    <name type="common">Zebra mussel</name>
    <name type="synonym">Mytilus polymorpha</name>
    <dbReference type="NCBI Taxonomy" id="45954"/>
    <lineage>
        <taxon>Eukaryota</taxon>
        <taxon>Metazoa</taxon>
        <taxon>Spiralia</taxon>
        <taxon>Lophotrochozoa</taxon>
        <taxon>Mollusca</taxon>
        <taxon>Bivalvia</taxon>
        <taxon>Autobranchia</taxon>
        <taxon>Heteroconchia</taxon>
        <taxon>Euheterodonta</taxon>
        <taxon>Imparidentia</taxon>
        <taxon>Neoheterodontei</taxon>
        <taxon>Myida</taxon>
        <taxon>Dreissenoidea</taxon>
        <taxon>Dreissenidae</taxon>
        <taxon>Dreissena</taxon>
    </lineage>
</organism>
<accession>A0A9D4RCT7</accession>
<gene>
    <name evidence="2" type="ORF">DPMN_024915</name>
</gene>
<proteinExistence type="predicted"/>
<reference evidence="2" key="1">
    <citation type="journal article" date="2019" name="bioRxiv">
        <title>The Genome of the Zebra Mussel, Dreissena polymorpha: A Resource for Invasive Species Research.</title>
        <authorList>
            <person name="McCartney M.A."/>
            <person name="Auch B."/>
            <person name="Kono T."/>
            <person name="Mallez S."/>
            <person name="Zhang Y."/>
            <person name="Obille A."/>
            <person name="Becker A."/>
            <person name="Abrahante J.E."/>
            <person name="Garbe J."/>
            <person name="Badalamenti J.P."/>
            <person name="Herman A."/>
            <person name="Mangelson H."/>
            <person name="Liachko I."/>
            <person name="Sullivan S."/>
            <person name="Sone E.D."/>
            <person name="Koren S."/>
            <person name="Silverstein K.A.T."/>
            <person name="Beckman K.B."/>
            <person name="Gohl D.M."/>
        </authorList>
    </citation>
    <scope>NUCLEOTIDE SEQUENCE</scope>
    <source>
        <strain evidence="2">Duluth1</strain>
        <tissue evidence="2">Whole animal</tissue>
    </source>
</reference>
<feature type="chain" id="PRO_5039264076" evidence="1">
    <location>
        <begin position="22"/>
        <end position="116"/>
    </location>
</feature>
<evidence type="ECO:0000313" key="2">
    <source>
        <dbReference type="EMBL" id="KAH3861962.1"/>
    </source>
</evidence>